<evidence type="ECO:0000256" key="3">
    <source>
        <dbReference type="ARBA" id="ARBA00022490"/>
    </source>
</evidence>
<dbReference type="Pfam" id="PF00856">
    <property type="entry name" value="SET"/>
    <property type="match status" value="1"/>
</dbReference>
<keyword evidence="5" id="KW-0808">Transferase</keyword>
<evidence type="ECO:0000256" key="8">
    <source>
        <dbReference type="ARBA" id="ARBA00048985"/>
    </source>
</evidence>
<dbReference type="EMBL" id="JAPWDV010000004">
    <property type="protein sequence ID" value="KAJ6215924.1"/>
    <property type="molecule type" value="Genomic_DNA"/>
</dbReference>
<accession>A0A9Q0LYR6</accession>
<dbReference type="PANTHER" id="PTHR46165:SF2">
    <property type="entry name" value="SET AND MYND DOMAIN-CONTAINING PROTEIN 4"/>
    <property type="match status" value="1"/>
</dbReference>
<keyword evidence="6" id="KW-0949">S-adenosyl-L-methionine</keyword>
<keyword evidence="3" id="KW-0963">Cytoplasm</keyword>
<dbReference type="GO" id="GO:0008170">
    <property type="term" value="F:N-methyltransferase activity"/>
    <property type="evidence" value="ECO:0007669"/>
    <property type="project" value="UniProtKB-ARBA"/>
</dbReference>
<dbReference type="InterPro" id="IPR052097">
    <property type="entry name" value="SET-MYND_domain_protein"/>
</dbReference>
<dbReference type="InterPro" id="IPR044421">
    <property type="entry name" value="SMYD4_SET"/>
</dbReference>
<evidence type="ECO:0000256" key="5">
    <source>
        <dbReference type="ARBA" id="ARBA00022679"/>
    </source>
</evidence>
<dbReference type="Gene3D" id="1.10.220.160">
    <property type="match status" value="1"/>
</dbReference>
<dbReference type="GO" id="GO:0005737">
    <property type="term" value="C:cytoplasm"/>
    <property type="evidence" value="ECO:0007669"/>
    <property type="project" value="UniProtKB-SubCell"/>
</dbReference>
<evidence type="ECO:0000259" key="9">
    <source>
        <dbReference type="PROSITE" id="PS50280"/>
    </source>
</evidence>
<dbReference type="GO" id="GO:0008757">
    <property type="term" value="F:S-adenosylmethionine-dependent methyltransferase activity"/>
    <property type="evidence" value="ECO:0007669"/>
    <property type="project" value="UniProtKB-ARBA"/>
</dbReference>
<dbReference type="GO" id="GO:0008276">
    <property type="term" value="F:protein methyltransferase activity"/>
    <property type="evidence" value="ECO:0007669"/>
    <property type="project" value="UniProtKB-ARBA"/>
</dbReference>
<name>A0A9Q0LYR6_BLOTA</name>
<protein>
    <recommendedName>
        <fullName evidence="9">SET domain-containing protein</fullName>
    </recommendedName>
</protein>
<gene>
    <name evidence="10" type="ORF">RDWZM_010424</name>
</gene>
<dbReference type="SUPFAM" id="SSF144232">
    <property type="entry name" value="HIT/MYND zinc finger-like"/>
    <property type="match status" value="1"/>
</dbReference>
<keyword evidence="7" id="KW-0539">Nucleus</keyword>
<dbReference type="GO" id="GO:0042826">
    <property type="term" value="F:histone deacetylase binding"/>
    <property type="evidence" value="ECO:0007669"/>
    <property type="project" value="TreeGrafter"/>
</dbReference>
<dbReference type="Gene3D" id="2.170.270.10">
    <property type="entry name" value="SET domain"/>
    <property type="match status" value="1"/>
</dbReference>
<dbReference type="GO" id="GO:0005634">
    <property type="term" value="C:nucleus"/>
    <property type="evidence" value="ECO:0007669"/>
    <property type="project" value="UniProtKB-SubCell"/>
</dbReference>
<keyword evidence="11" id="KW-1185">Reference proteome</keyword>
<evidence type="ECO:0000256" key="1">
    <source>
        <dbReference type="ARBA" id="ARBA00004123"/>
    </source>
</evidence>
<organism evidence="10 11">
    <name type="scientific">Blomia tropicalis</name>
    <name type="common">Mite</name>
    <dbReference type="NCBI Taxonomy" id="40697"/>
    <lineage>
        <taxon>Eukaryota</taxon>
        <taxon>Metazoa</taxon>
        <taxon>Ecdysozoa</taxon>
        <taxon>Arthropoda</taxon>
        <taxon>Chelicerata</taxon>
        <taxon>Arachnida</taxon>
        <taxon>Acari</taxon>
        <taxon>Acariformes</taxon>
        <taxon>Sarcoptiformes</taxon>
        <taxon>Astigmata</taxon>
        <taxon>Glycyphagoidea</taxon>
        <taxon>Echimyopodidae</taxon>
        <taxon>Blomia</taxon>
    </lineage>
</organism>
<evidence type="ECO:0000313" key="11">
    <source>
        <dbReference type="Proteomes" id="UP001142055"/>
    </source>
</evidence>
<dbReference type="InterPro" id="IPR046341">
    <property type="entry name" value="SET_dom_sf"/>
</dbReference>
<comment type="subcellular location">
    <subcellularLocation>
        <location evidence="2">Cytoplasm</location>
    </subcellularLocation>
    <subcellularLocation>
        <location evidence="1">Nucleus</location>
    </subcellularLocation>
</comment>
<dbReference type="InterPro" id="IPR001214">
    <property type="entry name" value="SET_dom"/>
</dbReference>
<dbReference type="PANTHER" id="PTHR46165">
    <property type="entry name" value="SET AND MYND DOMAIN-CONTAINING PROTEIN 4"/>
    <property type="match status" value="1"/>
</dbReference>
<comment type="caution">
    <text evidence="10">The sequence shown here is derived from an EMBL/GenBank/DDBJ whole genome shotgun (WGS) entry which is preliminary data.</text>
</comment>
<dbReference type="InterPro" id="IPR011990">
    <property type="entry name" value="TPR-like_helical_dom_sf"/>
</dbReference>
<keyword evidence="4" id="KW-0489">Methyltransferase</keyword>
<dbReference type="CDD" id="cd10536">
    <property type="entry name" value="SET_SMYD4"/>
    <property type="match status" value="1"/>
</dbReference>
<reference evidence="10" key="1">
    <citation type="submission" date="2022-12" db="EMBL/GenBank/DDBJ databases">
        <title>Genome assemblies of Blomia tropicalis.</title>
        <authorList>
            <person name="Cui Y."/>
        </authorList>
    </citation>
    <scope>NUCLEOTIDE SEQUENCE</scope>
    <source>
        <tissue evidence="10">Adult mites</tissue>
    </source>
</reference>
<feature type="domain" description="SET" evidence="9">
    <location>
        <begin position="269"/>
        <end position="553"/>
    </location>
</feature>
<dbReference type="SUPFAM" id="SSF82199">
    <property type="entry name" value="SET domain"/>
    <property type="match status" value="1"/>
</dbReference>
<evidence type="ECO:0000256" key="4">
    <source>
        <dbReference type="ARBA" id="ARBA00022603"/>
    </source>
</evidence>
<proteinExistence type="predicted"/>
<comment type="catalytic activity">
    <reaction evidence="8">
        <text>L-lysyl-[protein] + S-adenosyl-L-methionine = N(6)-methyl-L-lysyl-[protein] + S-adenosyl-L-homocysteine + H(+)</text>
        <dbReference type="Rhea" id="RHEA:51736"/>
        <dbReference type="Rhea" id="RHEA-COMP:9752"/>
        <dbReference type="Rhea" id="RHEA-COMP:13053"/>
        <dbReference type="ChEBI" id="CHEBI:15378"/>
        <dbReference type="ChEBI" id="CHEBI:29969"/>
        <dbReference type="ChEBI" id="CHEBI:57856"/>
        <dbReference type="ChEBI" id="CHEBI:59789"/>
        <dbReference type="ChEBI" id="CHEBI:61929"/>
    </reaction>
</comment>
<dbReference type="AlphaFoldDB" id="A0A9Q0LYR6"/>
<dbReference type="SUPFAM" id="SSF48452">
    <property type="entry name" value="TPR-like"/>
    <property type="match status" value="1"/>
</dbReference>
<evidence type="ECO:0000256" key="7">
    <source>
        <dbReference type="ARBA" id="ARBA00023242"/>
    </source>
</evidence>
<evidence type="ECO:0000313" key="10">
    <source>
        <dbReference type="EMBL" id="KAJ6215924.1"/>
    </source>
</evidence>
<evidence type="ECO:0000256" key="6">
    <source>
        <dbReference type="ARBA" id="ARBA00022691"/>
    </source>
</evidence>
<dbReference type="GO" id="GO:0032259">
    <property type="term" value="P:methylation"/>
    <property type="evidence" value="ECO:0007669"/>
    <property type="project" value="UniProtKB-KW"/>
</dbReference>
<dbReference type="Gene3D" id="6.10.140.2220">
    <property type="match status" value="1"/>
</dbReference>
<dbReference type="Proteomes" id="UP001142055">
    <property type="component" value="Chromosome 4"/>
</dbReference>
<evidence type="ECO:0000256" key="2">
    <source>
        <dbReference type="ARBA" id="ARBA00004496"/>
    </source>
</evidence>
<sequence>MSTHFKHQNDGDAGWQQYGQFIDSLTSFIVEKCKSDSILKDMKLQIEQCSTRTWDELIVLFEQQLLNSQLDSLMSNYCASIFNMESIALEGKNNSIAEQFAEKPDDKATEGENRDQIYQLSEALRYAEYNSARDFVPKLLEYRGALFYKMDQTYEAILDFEKALRHLIETGKEPSKSLLYNLSNALAKIKEFDSRSKLKLFRETFNKYIDSPNSDPNTKNHLLSNMPKIGQLLNSVDDDMNEDDPLQSYFATIGGIITEPNNLMPNATKKVEIVERIESGRSIISNESIKKGEPIMCEDPFSFYRFSNKHCGSCFRRLASFEEKSDEKPNYYSFIPCTGCNDMIFCDWKCRDRALDRFHRIECQSMISKLETELGIAYIALRTIFCAGGLNNALKHFEQRSEVNVSIHGNDYRSLLTLKTHCEEMNVDSVFCLMLTAHLLTHCLKQFGLTTFDDCPTRQHSIGSLILYHLFQMNTNLIKISEVNYSEQQTIGSKPKHSTELDLPIGIGFYPTISLVNHSCDPNLVSTFLGSRLLLRASKPLEMVGTELTTTYGPTYSTMNYNERQSTLKSQYFFKCNCSACANRLECYDNSFSCSICNGPAFLNNDRSIIRCSRFNEHVPALDVKMAITELENFEIHLNASMDFIRNYETKNEEWKLVSAVVAGNKAEVIANKILFVLNQNYLKCKEQMIKCYLMMGQNDHAQIVSKHLVDIYGRYQTVGDNRIKLLQMMRKFINILFIQLEEQNIDHGEGDLQKAARFVMMMDKFSHEFKGHLDKFEQILNVCKQNYEGNVTFQDEIDFLAKSRQLFADHHLS</sequence>
<dbReference type="PROSITE" id="PS50280">
    <property type="entry name" value="SET"/>
    <property type="match status" value="1"/>
</dbReference>